<dbReference type="Proteomes" id="UP001202674">
    <property type="component" value="Unassembled WGS sequence"/>
</dbReference>
<feature type="coiled-coil region" evidence="1">
    <location>
        <begin position="135"/>
        <end position="162"/>
    </location>
</feature>
<dbReference type="EMBL" id="JAKRVY010000001">
    <property type="protein sequence ID" value="MCL9812646.1"/>
    <property type="molecule type" value="Genomic_DNA"/>
</dbReference>
<dbReference type="Pfam" id="PF23379">
    <property type="entry name" value="DUF7096"/>
    <property type="match status" value="1"/>
</dbReference>
<evidence type="ECO:0000313" key="7">
    <source>
        <dbReference type="Proteomes" id="UP001202674"/>
    </source>
</evidence>
<organism evidence="6 7">
    <name type="scientific">Natranaeroarchaeum aerophilus</name>
    <dbReference type="NCBI Taxonomy" id="2917711"/>
    <lineage>
        <taxon>Archaea</taxon>
        <taxon>Methanobacteriati</taxon>
        <taxon>Methanobacteriota</taxon>
        <taxon>Stenosarchaea group</taxon>
        <taxon>Halobacteria</taxon>
        <taxon>Halobacteriales</taxon>
        <taxon>Natronoarchaeaceae</taxon>
        <taxon>Natranaeroarchaeum</taxon>
    </lineage>
</organism>
<sequence>MTRILATVFVALLVVTAPVTAAVGPTPAGGTASSLDSTEQETPDEISWVTTGADSTAETTTKGPDLGSALSMGDTEFENRIELGALEREFQNVDSPEEKESLLEAYREEVGERTIALHEREAAIAAEYRAGEIDSDTLLRDLAELSEEARTLSNTADTIEELSATDPRISVSVRNVRGELDRFDSPIRQDALDATYGDADRTEPILLSAAEDRLVLSTLENGTYVREGVQFDRFAPDEPGTFDSLTELDDRGPELYPWIYANLFEFGISGYDWLIGLSLDHPRGQSMSYIDATTQDVVMEYHTLDVESLPTTSTVSRTNENATISSNRVTDGGPVWVEVTEPESEDPMDASITVEGQHPVETGEDGTAWVLAPEGDVDVTATTDEGEISITVRDPSS</sequence>
<feature type="region of interest" description="Disordered" evidence="2">
    <location>
        <begin position="51"/>
        <end position="70"/>
    </location>
</feature>
<name>A0AAE3FPC4_9EURY</name>
<dbReference type="Pfam" id="PF23375">
    <property type="entry name" value="DUF7094"/>
    <property type="match status" value="1"/>
</dbReference>
<evidence type="ECO:0000256" key="1">
    <source>
        <dbReference type="SAM" id="Coils"/>
    </source>
</evidence>
<feature type="region of interest" description="Disordered" evidence="2">
    <location>
        <begin position="22"/>
        <end position="46"/>
    </location>
</feature>
<dbReference type="InterPro" id="IPR056397">
    <property type="entry name" value="Fn3_arc"/>
</dbReference>
<dbReference type="Pfam" id="PF23374">
    <property type="entry name" value="Fn3_arc"/>
    <property type="match status" value="1"/>
</dbReference>
<comment type="caution">
    <text evidence="6">The sequence shown here is derived from an EMBL/GenBank/DDBJ whole genome shotgun (WGS) entry which is preliminary data.</text>
</comment>
<reference evidence="6 7" key="1">
    <citation type="journal article" date="2022" name="Syst. Appl. Microbiol.">
        <title>Natronocalculus amylovorans gen. nov., sp. nov., and Natranaeroarchaeum aerophilus sp. nov., dominant culturable amylolytic natronoarchaea from hypersaline soda lakes in southwestern Siberia.</title>
        <authorList>
            <person name="Sorokin D.Y."/>
            <person name="Elcheninov A.G."/>
            <person name="Khizhniak T.V."/>
            <person name="Koenen M."/>
            <person name="Bale N.J."/>
            <person name="Damste J.S.S."/>
            <person name="Kublanov I.V."/>
        </authorList>
    </citation>
    <scope>NUCLEOTIDE SEQUENCE [LARGE SCALE GENOMIC DNA]</scope>
    <source>
        <strain evidence="6 7">AArc-St1-1</strain>
    </source>
</reference>
<dbReference type="RefSeq" id="WP_250594528.1">
    <property type="nucleotide sequence ID" value="NZ_JAKRVY010000001.1"/>
</dbReference>
<feature type="domain" description="Fibronectin-III type-like" evidence="3">
    <location>
        <begin position="314"/>
        <end position="388"/>
    </location>
</feature>
<protein>
    <submittedName>
        <fullName evidence="6">Uncharacterized protein</fullName>
    </submittedName>
</protein>
<evidence type="ECO:0000256" key="2">
    <source>
        <dbReference type="SAM" id="MobiDB-lite"/>
    </source>
</evidence>
<accession>A0AAE3FPC4</accession>
<dbReference type="InterPro" id="IPR055520">
    <property type="entry name" value="DUF7094"/>
</dbReference>
<evidence type="ECO:0000259" key="4">
    <source>
        <dbReference type="Pfam" id="PF23375"/>
    </source>
</evidence>
<proteinExistence type="predicted"/>
<evidence type="ECO:0000313" key="6">
    <source>
        <dbReference type="EMBL" id="MCL9812646.1"/>
    </source>
</evidence>
<evidence type="ECO:0000259" key="3">
    <source>
        <dbReference type="Pfam" id="PF23374"/>
    </source>
</evidence>
<keyword evidence="7" id="KW-1185">Reference proteome</keyword>
<dbReference type="AlphaFoldDB" id="A0AAE3FPC4"/>
<evidence type="ECO:0000259" key="5">
    <source>
        <dbReference type="Pfam" id="PF23379"/>
    </source>
</evidence>
<keyword evidence="1" id="KW-0175">Coiled coil</keyword>
<gene>
    <name evidence="6" type="ORF">AArcSt11_03135</name>
</gene>
<feature type="compositionally biased region" description="Low complexity" evidence="2">
    <location>
        <begin position="22"/>
        <end position="32"/>
    </location>
</feature>
<dbReference type="InterPro" id="IPR055522">
    <property type="entry name" value="DUF7096"/>
</dbReference>
<feature type="domain" description="DUF7096" evidence="5">
    <location>
        <begin position="1"/>
        <end position="198"/>
    </location>
</feature>
<feature type="compositionally biased region" description="Low complexity" evidence="2">
    <location>
        <begin position="51"/>
        <end position="61"/>
    </location>
</feature>
<feature type="domain" description="DUF7094" evidence="4">
    <location>
        <begin position="208"/>
        <end position="310"/>
    </location>
</feature>